<keyword evidence="3" id="KW-1185">Reference proteome</keyword>
<accession>A0ABS9M9Q6</accession>
<dbReference type="RefSeq" id="WP_238073972.1">
    <property type="nucleotide sequence ID" value="NZ_JAKNJB010000012.1"/>
</dbReference>
<keyword evidence="1" id="KW-0732">Signal</keyword>
<proteinExistence type="predicted"/>
<comment type="caution">
    <text evidence="2">The sequence shown here is derived from an EMBL/GenBank/DDBJ whole genome shotgun (WGS) entry which is preliminary data.</text>
</comment>
<organism evidence="2 3">
    <name type="scientific">Intestinimonas massiliensis</name>
    <name type="common">ex Afouda et al. 2020</name>
    <dbReference type="NCBI Taxonomy" id="1673721"/>
    <lineage>
        <taxon>Bacteria</taxon>
        <taxon>Bacillati</taxon>
        <taxon>Bacillota</taxon>
        <taxon>Clostridia</taxon>
        <taxon>Eubacteriales</taxon>
        <taxon>Intestinimonas</taxon>
    </lineage>
</organism>
<feature type="chain" id="PRO_5045130117" evidence="1">
    <location>
        <begin position="22"/>
        <end position="393"/>
    </location>
</feature>
<evidence type="ECO:0000313" key="3">
    <source>
        <dbReference type="Proteomes" id="UP001200313"/>
    </source>
</evidence>
<dbReference type="InterPro" id="IPR032774">
    <property type="entry name" value="WG_beta_rep"/>
</dbReference>
<evidence type="ECO:0000256" key="1">
    <source>
        <dbReference type="SAM" id="SignalP"/>
    </source>
</evidence>
<name>A0ABS9M9Q6_9FIRM</name>
<dbReference type="Pfam" id="PF14903">
    <property type="entry name" value="WG_beta_rep"/>
    <property type="match status" value="1"/>
</dbReference>
<dbReference type="Proteomes" id="UP001200313">
    <property type="component" value="Unassembled WGS sequence"/>
</dbReference>
<protein>
    <submittedName>
        <fullName evidence="2">WG repeat-containing protein</fullName>
    </submittedName>
</protein>
<dbReference type="EMBL" id="JAKNJB010000012">
    <property type="protein sequence ID" value="MCG4527196.1"/>
    <property type="molecule type" value="Genomic_DNA"/>
</dbReference>
<feature type="signal peptide" evidence="1">
    <location>
        <begin position="1"/>
        <end position="21"/>
    </location>
</feature>
<gene>
    <name evidence="2" type="ORF">L0P79_08890</name>
</gene>
<sequence length="393" mass="43029">MKKRGMALVLALLLLAGCAPEAEMPPPPSTSAETEPCGVYTDWSKLTPYVPEDRESLYYCSAVGPHGIVAMEDTGECVLISPEGEEVWRTPGKEAWFWDNFWSGDTAILWDGEDTRLMDTHTGQSCGLDGARDPQGFHEGLARAHDEADKWGYIDGAGRWVIPPAYDQCGDFENGRAVAVREGTHSLIDRQGRTLLDAAWQLRACRGLDGENWYLDYVETEDYGCQVWAAYDEDGNQLDAPAEGTVLRVGIYGRMYETREDATVLWLGGAPVVLPLAGELEDVAAGYVVLANAEGTDCALLTLEGEVVAPFGSIGRLYSSTDELTGQPYFWKSTDENPGEVLLLDEDGRVLATSGALYGGLLQTGRYGEDCYGYLRPDGAWVFRYVRKGDGDI</sequence>
<evidence type="ECO:0000313" key="2">
    <source>
        <dbReference type="EMBL" id="MCG4527196.1"/>
    </source>
</evidence>
<reference evidence="2 3" key="1">
    <citation type="submission" date="2022-01" db="EMBL/GenBank/DDBJ databases">
        <title>Collection of gut derived symbiotic bacterial strains cultured from healthy donors.</title>
        <authorList>
            <person name="Lin H."/>
            <person name="Kohout C."/>
            <person name="Waligurski E."/>
            <person name="Pamer E.G."/>
        </authorList>
    </citation>
    <scope>NUCLEOTIDE SEQUENCE [LARGE SCALE GENOMIC DNA]</scope>
    <source>
        <strain evidence="2 3">DFI.3.7</strain>
    </source>
</reference>
<dbReference type="PROSITE" id="PS51257">
    <property type="entry name" value="PROKAR_LIPOPROTEIN"/>
    <property type="match status" value="1"/>
</dbReference>